<accession>A0A6J7BVW7</accession>
<sequence>MAPNVSVIPYWVTIARAKLVAFSMSLDAPVVGSWKINSSAARPPIV</sequence>
<dbReference type="AlphaFoldDB" id="A0A6J7BVW7"/>
<organism evidence="1">
    <name type="scientific">freshwater metagenome</name>
    <dbReference type="NCBI Taxonomy" id="449393"/>
    <lineage>
        <taxon>unclassified sequences</taxon>
        <taxon>metagenomes</taxon>
        <taxon>ecological metagenomes</taxon>
    </lineage>
</organism>
<protein>
    <submittedName>
        <fullName evidence="1">Unannotated protein</fullName>
    </submittedName>
</protein>
<proteinExistence type="predicted"/>
<dbReference type="EMBL" id="CAFBJG010000036">
    <property type="protein sequence ID" value="CAB4849255.1"/>
    <property type="molecule type" value="Genomic_DNA"/>
</dbReference>
<gene>
    <name evidence="1" type="ORF">UFOPK3282_00497</name>
</gene>
<reference evidence="1" key="1">
    <citation type="submission" date="2020-05" db="EMBL/GenBank/DDBJ databases">
        <authorList>
            <person name="Chiriac C."/>
            <person name="Salcher M."/>
            <person name="Ghai R."/>
            <person name="Kavagutti S V."/>
        </authorList>
    </citation>
    <scope>NUCLEOTIDE SEQUENCE</scope>
</reference>
<name>A0A6J7BVW7_9ZZZZ</name>
<evidence type="ECO:0000313" key="1">
    <source>
        <dbReference type="EMBL" id="CAB4849255.1"/>
    </source>
</evidence>